<dbReference type="RefSeq" id="XP_062624076.1">
    <property type="nucleotide sequence ID" value="XM_062768092.1"/>
</dbReference>
<dbReference type="PANTHER" id="PTHR33303:SF2">
    <property type="entry name" value="COA-BINDING DOMAIN-CONTAINING PROTEIN"/>
    <property type="match status" value="1"/>
</dbReference>
<dbReference type="Proteomes" id="UP000827549">
    <property type="component" value="Chromosome 1"/>
</dbReference>
<dbReference type="InterPro" id="IPR036291">
    <property type="entry name" value="NAD(P)-bd_dom_sf"/>
</dbReference>
<dbReference type="AlphaFoldDB" id="A0AAF1BJ80"/>
<proteinExistence type="predicted"/>
<dbReference type="InterPro" id="IPR003781">
    <property type="entry name" value="CoA-bd"/>
</dbReference>
<dbReference type="GeneID" id="87804852"/>
<accession>A0AAF1BJ80</accession>
<dbReference type="EMBL" id="CP086714">
    <property type="protein sequence ID" value="WOO78044.1"/>
    <property type="molecule type" value="Genomic_DNA"/>
</dbReference>
<dbReference type="SUPFAM" id="SSF51735">
    <property type="entry name" value="NAD(P)-binding Rossmann-fold domains"/>
    <property type="match status" value="1"/>
</dbReference>
<evidence type="ECO:0000313" key="3">
    <source>
        <dbReference type="Proteomes" id="UP000827549"/>
    </source>
</evidence>
<evidence type="ECO:0000259" key="1">
    <source>
        <dbReference type="Pfam" id="PF13380"/>
    </source>
</evidence>
<sequence>MGHVDPHSIKIIPAAARAFFNANRYAVVGRVISDPSRFDNKASPPFPSLPRPRSHAQVLKWYQDRNLPVTPVRNNPKFPNTEPIEGLTAVKSPLELKELDKTSLSWILHPALGFPLLKELYGPEAKGKSPVGVWIQPGAESDEIEAFIKEHGLEDKIVVGGACILVHGDAARAGEAKL</sequence>
<keyword evidence="3" id="KW-1185">Reference proteome</keyword>
<dbReference type="PANTHER" id="PTHR33303">
    <property type="entry name" value="CYTOPLASMIC PROTEIN-RELATED"/>
    <property type="match status" value="1"/>
</dbReference>
<name>A0AAF1BJ80_9TREE</name>
<evidence type="ECO:0000313" key="2">
    <source>
        <dbReference type="EMBL" id="WOO78044.1"/>
    </source>
</evidence>
<reference evidence="2" key="1">
    <citation type="submission" date="2023-10" db="EMBL/GenBank/DDBJ databases">
        <authorList>
            <person name="Noh H."/>
        </authorList>
    </citation>
    <scope>NUCLEOTIDE SEQUENCE</scope>
    <source>
        <strain evidence="2">DUCC4014</strain>
    </source>
</reference>
<dbReference type="Pfam" id="PF13380">
    <property type="entry name" value="CoA_binding_2"/>
    <property type="match status" value="1"/>
</dbReference>
<dbReference type="Gene3D" id="3.40.50.720">
    <property type="entry name" value="NAD(P)-binding Rossmann-like Domain"/>
    <property type="match status" value="1"/>
</dbReference>
<organism evidence="2 3">
    <name type="scientific">Vanrija pseudolonga</name>
    <dbReference type="NCBI Taxonomy" id="143232"/>
    <lineage>
        <taxon>Eukaryota</taxon>
        <taxon>Fungi</taxon>
        <taxon>Dikarya</taxon>
        <taxon>Basidiomycota</taxon>
        <taxon>Agaricomycotina</taxon>
        <taxon>Tremellomycetes</taxon>
        <taxon>Trichosporonales</taxon>
        <taxon>Trichosporonaceae</taxon>
        <taxon>Vanrija</taxon>
    </lineage>
</organism>
<feature type="domain" description="CoA-binding" evidence="1">
    <location>
        <begin position="57"/>
        <end position="168"/>
    </location>
</feature>
<gene>
    <name evidence="2" type="ORF">LOC62_01G001597</name>
</gene>
<protein>
    <recommendedName>
        <fullName evidence="1">CoA-binding domain-containing protein</fullName>
    </recommendedName>
</protein>